<reference evidence="5" key="1">
    <citation type="submission" date="2015-08" db="EMBL/GenBank/DDBJ databases">
        <title>Fjat-14210 dsm16467.</title>
        <authorList>
            <person name="Liu B."/>
            <person name="Wang J."/>
            <person name="Zhu Y."/>
            <person name="Liu G."/>
            <person name="Chen Q."/>
            <person name="Chen Z."/>
            <person name="Lan J."/>
            <person name="Che J."/>
            <person name="Ge C."/>
            <person name="Shi H."/>
            <person name="Pan Z."/>
            <person name="Liu X."/>
        </authorList>
    </citation>
    <scope>NUCLEOTIDE SEQUENCE [LARGE SCALE GENOMIC DNA]</scope>
    <source>
        <strain evidence="5">DSM 16467</strain>
    </source>
</reference>
<dbReference type="InterPro" id="IPR007730">
    <property type="entry name" value="SPOR-like_dom"/>
</dbReference>
<dbReference type="GO" id="GO:0042834">
    <property type="term" value="F:peptidoglycan binding"/>
    <property type="evidence" value="ECO:0007669"/>
    <property type="project" value="InterPro"/>
</dbReference>
<evidence type="ECO:0000256" key="2">
    <source>
        <dbReference type="SAM" id="Phobius"/>
    </source>
</evidence>
<dbReference type="RefSeq" id="WP_053400979.1">
    <property type="nucleotide sequence ID" value="NZ_LILC01000011.1"/>
</dbReference>
<keyword evidence="5" id="KW-1185">Reference proteome</keyword>
<dbReference type="EMBL" id="LILC01000011">
    <property type="protein sequence ID" value="KOO46965.1"/>
    <property type="molecule type" value="Genomic_DNA"/>
</dbReference>
<keyword evidence="2" id="KW-1133">Transmembrane helix</keyword>
<comment type="caution">
    <text evidence="4">The sequence shown here is derived from an EMBL/GenBank/DDBJ whole genome shotgun (WGS) entry which is preliminary data.</text>
</comment>
<gene>
    <name evidence="4" type="ORF">AMD01_08625</name>
</gene>
<feature type="region of interest" description="Disordered" evidence="1">
    <location>
        <begin position="117"/>
        <end position="140"/>
    </location>
</feature>
<evidence type="ECO:0000313" key="4">
    <source>
        <dbReference type="EMBL" id="KOO46965.1"/>
    </source>
</evidence>
<feature type="transmembrane region" description="Helical" evidence="2">
    <location>
        <begin position="86"/>
        <end position="108"/>
    </location>
</feature>
<dbReference type="AlphaFoldDB" id="A0A0M0L7C8"/>
<dbReference type="SUPFAM" id="SSF110997">
    <property type="entry name" value="Sporulation related repeat"/>
    <property type="match status" value="1"/>
</dbReference>
<dbReference type="OrthoDB" id="2964557at2"/>
<dbReference type="InterPro" id="IPR036680">
    <property type="entry name" value="SPOR-like_sf"/>
</dbReference>
<dbReference type="Gene3D" id="3.30.70.1070">
    <property type="entry name" value="Sporulation related repeat"/>
    <property type="match status" value="1"/>
</dbReference>
<evidence type="ECO:0000256" key="1">
    <source>
        <dbReference type="SAM" id="MobiDB-lite"/>
    </source>
</evidence>
<dbReference type="STRING" id="284581.AMD01_08625"/>
<keyword evidence="2" id="KW-0812">Transmembrane</keyword>
<evidence type="ECO:0000313" key="5">
    <source>
        <dbReference type="Proteomes" id="UP000037558"/>
    </source>
</evidence>
<proteinExistence type="predicted"/>
<dbReference type="Pfam" id="PF05036">
    <property type="entry name" value="SPOR"/>
    <property type="match status" value="1"/>
</dbReference>
<name>A0A0M0L7C8_9BACI</name>
<evidence type="ECO:0000259" key="3">
    <source>
        <dbReference type="PROSITE" id="PS51724"/>
    </source>
</evidence>
<protein>
    <recommendedName>
        <fullName evidence="3">SPOR domain-containing protein</fullName>
    </recommendedName>
</protein>
<keyword evidence="2" id="KW-0472">Membrane</keyword>
<feature type="domain" description="SPOR" evidence="3">
    <location>
        <begin position="142"/>
        <end position="220"/>
    </location>
</feature>
<feature type="compositionally biased region" description="Low complexity" evidence="1">
    <location>
        <begin position="124"/>
        <end position="139"/>
    </location>
</feature>
<dbReference type="PROSITE" id="PS51724">
    <property type="entry name" value="SPOR"/>
    <property type="match status" value="1"/>
</dbReference>
<dbReference type="Proteomes" id="UP000037558">
    <property type="component" value="Unassembled WGS sequence"/>
</dbReference>
<dbReference type="PATRIC" id="fig|284581.3.peg.3779"/>
<organism evidence="4 5">
    <name type="scientific">Priestia koreensis</name>
    <dbReference type="NCBI Taxonomy" id="284581"/>
    <lineage>
        <taxon>Bacteria</taxon>
        <taxon>Bacillati</taxon>
        <taxon>Bacillota</taxon>
        <taxon>Bacilli</taxon>
        <taxon>Bacillales</taxon>
        <taxon>Bacillaceae</taxon>
        <taxon>Priestia</taxon>
    </lineage>
</organism>
<sequence length="302" mass="33000">MDKQTKGITVKINGQEKTFSEEIMQHDEQEQAATTEEEEWGIPNIEHDANVADKVVYIEDLRDIKKKNVKLAKKKAVYSGTPFKKALMIGILAAVIGTGLGMVSLRLLTANNLEAETPSSSIVTAQQPTKTETTKPLPTSQSENLDVFTVQAGVFSTEKAAKEGKEGLQKKGYAASLVKNDETYLLFIGVGMNQSDAKSLAGTYKGNGVDSFAKSYTIQSLDQKVKPIYEKLAGQSMQAALGQDIDSVSDAEKKLTNMKETSEVKKLREVCQLLGSYREDKKAEDATKAQELLLNVLSDHTS</sequence>
<accession>A0A0M0L7C8</accession>